<dbReference type="AlphaFoldDB" id="A0A0A8ZSK4"/>
<proteinExistence type="predicted"/>
<reference evidence="1" key="1">
    <citation type="submission" date="2014-09" db="EMBL/GenBank/DDBJ databases">
        <authorList>
            <person name="Magalhaes I.L.F."/>
            <person name="Oliveira U."/>
            <person name="Santos F.R."/>
            <person name="Vidigal T.H.D.A."/>
            <person name="Brescovit A.D."/>
            <person name="Santos A.J."/>
        </authorList>
    </citation>
    <scope>NUCLEOTIDE SEQUENCE</scope>
    <source>
        <tissue evidence="1">Shoot tissue taken approximately 20 cm above the soil surface</tissue>
    </source>
</reference>
<sequence length="81" mass="9379">MSRLSQQSMQLPYLESSQQLHYPLHMNQAMFSEHPIFLHLYSKHHLIQEDTSFDSILSEGAAEATPCYWSSTHGDSQLQTR</sequence>
<reference evidence="1" key="2">
    <citation type="journal article" date="2015" name="Data Brief">
        <title>Shoot transcriptome of the giant reed, Arundo donax.</title>
        <authorList>
            <person name="Barrero R.A."/>
            <person name="Guerrero F.D."/>
            <person name="Moolhuijzen P."/>
            <person name="Goolsby J.A."/>
            <person name="Tidwell J."/>
            <person name="Bellgard S.E."/>
            <person name="Bellgard M.I."/>
        </authorList>
    </citation>
    <scope>NUCLEOTIDE SEQUENCE</scope>
    <source>
        <tissue evidence="1">Shoot tissue taken approximately 20 cm above the soil surface</tissue>
    </source>
</reference>
<name>A0A0A8ZSK4_ARUDO</name>
<protein>
    <submittedName>
        <fullName evidence="1">Uncharacterized protein</fullName>
    </submittedName>
</protein>
<dbReference type="EMBL" id="GBRH01255496">
    <property type="protein sequence ID" value="JAD42399.1"/>
    <property type="molecule type" value="Transcribed_RNA"/>
</dbReference>
<accession>A0A0A8ZSK4</accession>
<organism evidence="1">
    <name type="scientific">Arundo donax</name>
    <name type="common">Giant reed</name>
    <name type="synonym">Donax arundinaceus</name>
    <dbReference type="NCBI Taxonomy" id="35708"/>
    <lineage>
        <taxon>Eukaryota</taxon>
        <taxon>Viridiplantae</taxon>
        <taxon>Streptophyta</taxon>
        <taxon>Embryophyta</taxon>
        <taxon>Tracheophyta</taxon>
        <taxon>Spermatophyta</taxon>
        <taxon>Magnoliopsida</taxon>
        <taxon>Liliopsida</taxon>
        <taxon>Poales</taxon>
        <taxon>Poaceae</taxon>
        <taxon>PACMAD clade</taxon>
        <taxon>Arundinoideae</taxon>
        <taxon>Arundineae</taxon>
        <taxon>Arundo</taxon>
    </lineage>
</organism>
<evidence type="ECO:0000313" key="1">
    <source>
        <dbReference type="EMBL" id="JAD42399.1"/>
    </source>
</evidence>